<dbReference type="AlphaFoldDB" id="A0A316E6D5"/>
<comment type="catalytic activity">
    <reaction evidence="11">
        <text>Couples ATP hydrolysis with the unwinding of duplex DNA by translocating in the 3'-5' direction.</text>
        <dbReference type="EC" id="5.6.2.4"/>
    </reaction>
</comment>
<keyword evidence="9" id="KW-0234">DNA repair</keyword>
<feature type="domain" description="UvrD-like helicase C-terminal" evidence="16">
    <location>
        <begin position="481"/>
        <end position="725"/>
    </location>
</feature>
<dbReference type="GO" id="GO:0003677">
    <property type="term" value="F:DNA binding"/>
    <property type="evidence" value="ECO:0007669"/>
    <property type="project" value="UniProtKB-KW"/>
</dbReference>
<evidence type="ECO:0000256" key="14">
    <source>
        <dbReference type="PROSITE-ProRule" id="PRU00560"/>
    </source>
</evidence>
<evidence type="ECO:0000256" key="6">
    <source>
        <dbReference type="ARBA" id="ARBA00022839"/>
    </source>
</evidence>
<keyword evidence="20" id="KW-1185">Reference proteome</keyword>
<dbReference type="EMBL" id="JACWLN010000002">
    <property type="protein sequence ID" value="MBD1260177.1"/>
    <property type="molecule type" value="Genomic_DNA"/>
</dbReference>
<dbReference type="Gene3D" id="3.90.320.10">
    <property type="match status" value="1"/>
</dbReference>
<dbReference type="GO" id="GO:0005829">
    <property type="term" value="C:cytosol"/>
    <property type="evidence" value="ECO:0007669"/>
    <property type="project" value="TreeGrafter"/>
</dbReference>
<evidence type="ECO:0000256" key="3">
    <source>
        <dbReference type="ARBA" id="ARBA00022763"/>
    </source>
</evidence>
<reference evidence="18 19" key="1">
    <citation type="submission" date="2018-05" db="EMBL/GenBank/DDBJ databases">
        <title>Genomic Encyclopedia of Archaeal and Bacterial Type Strains, Phase II (KMG-II): from individual species to whole genera.</title>
        <authorList>
            <person name="Goeker M."/>
        </authorList>
    </citation>
    <scope>NUCLEOTIDE SEQUENCE [LARGE SCALE GENOMIC DNA]</scope>
    <source>
        <strain evidence="18 19">DSM 23514</strain>
    </source>
</reference>
<dbReference type="InterPro" id="IPR000212">
    <property type="entry name" value="DNA_helicase_UvrD/REP"/>
</dbReference>
<dbReference type="InterPro" id="IPR027417">
    <property type="entry name" value="P-loop_NTPase"/>
</dbReference>
<keyword evidence="2 14" id="KW-0547">Nucleotide-binding</keyword>
<evidence type="ECO:0000256" key="13">
    <source>
        <dbReference type="ARBA" id="ARBA00048988"/>
    </source>
</evidence>
<dbReference type="SUPFAM" id="SSF52540">
    <property type="entry name" value="P-loop containing nucleoside triphosphate hydrolases"/>
    <property type="match status" value="1"/>
</dbReference>
<dbReference type="RefSeq" id="WP_109648575.1">
    <property type="nucleotide sequence ID" value="NZ_JACWLN010000002.1"/>
</dbReference>
<comment type="catalytic activity">
    <reaction evidence="13">
        <text>ATP + H2O = ADP + phosphate + H(+)</text>
        <dbReference type="Rhea" id="RHEA:13065"/>
        <dbReference type="ChEBI" id="CHEBI:15377"/>
        <dbReference type="ChEBI" id="CHEBI:15378"/>
        <dbReference type="ChEBI" id="CHEBI:30616"/>
        <dbReference type="ChEBI" id="CHEBI:43474"/>
        <dbReference type="ChEBI" id="CHEBI:456216"/>
        <dbReference type="EC" id="5.6.2.4"/>
    </reaction>
</comment>
<dbReference type="InterPro" id="IPR014017">
    <property type="entry name" value="DNA_helicase_UvrD-like_C"/>
</dbReference>
<evidence type="ECO:0000259" key="15">
    <source>
        <dbReference type="PROSITE" id="PS51198"/>
    </source>
</evidence>
<evidence type="ECO:0000256" key="9">
    <source>
        <dbReference type="ARBA" id="ARBA00023204"/>
    </source>
</evidence>
<evidence type="ECO:0000256" key="2">
    <source>
        <dbReference type="ARBA" id="ARBA00022741"/>
    </source>
</evidence>
<evidence type="ECO:0000256" key="5">
    <source>
        <dbReference type="ARBA" id="ARBA00022806"/>
    </source>
</evidence>
<keyword evidence="10" id="KW-0413">Isomerase</keyword>
<dbReference type="GO" id="GO:0005524">
    <property type="term" value="F:ATP binding"/>
    <property type="evidence" value="ECO:0007669"/>
    <property type="project" value="UniProtKB-UniRule"/>
</dbReference>
<dbReference type="OrthoDB" id="9810135at2"/>
<dbReference type="Pfam" id="PF00580">
    <property type="entry name" value="UvrD-helicase"/>
    <property type="match status" value="1"/>
</dbReference>
<dbReference type="GO" id="GO:0004527">
    <property type="term" value="F:exonuclease activity"/>
    <property type="evidence" value="ECO:0007669"/>
    <property type="project" value="UniProtKB-KW"/>
</dbReference>
<keyword evidence="8" id="KW-0238">DNA-binding</keyword>
<evidence type="ECO:0000256" key="7">
    <source>
        <dbReference type="ARBA" id="ARBA00022840"/>
    </source>
</evidence>
<sequence length="1037" mass="119476">MLGHSFKIYNASAGSGKTHTLTKEYLKIVLSSDRSFSQILAVTFTNKAVNEMKERILKSLFEFSTTQSQDAASVMFNDLREELGLDFETLRQKAKTTLKLILHNYGFFDISTIDKFNHRLIRTFARDLKIAQNFEVVLDTDLLLFEAVDNLLEKVGQDEALTRVLMEFALDKIDEDKSWDISFDLYKIGKLLFNETNFGHLDLLKPKEINDFITLRKIIQKRIKKFKSDLVASADETLAMMQENGLVHGNFKSGYFPKFMVKIANGDFDLDFGAGWKRNFETEPLYIKSCPENIKSIIDGLHPRFSVIFSKIKETYNQALFLNNIHQNLVPLTVLNAIQKEVKSLQEERSQLSISEFNTLISNEIKNQPAPFIYERLGEKYRHYLIDEFQDTSELQWNNLVPLVGNALESEDDQGGKGSLFLVGDAKQAIYRWRGGNAEQFLNLVNEHTNPFVIPPKTYNLPSNYRSHEEVINFNNDFFTVTSPLLNNQLYKELFEQGNQQKTNTKKGGYVQITFLEDAEEQDLDLLYCDEVLRTIDKVRAEGFSFNDISILVRDNKHGYILADYLTENKIPVISPDSLLIANDRKVRFLIDLLHFSSQADDMEASYNILYYLVGERNDEHSLISGNLHNLEGFLEDEYNFRFSEFKNMSVYDGLELAIKKFDLIKGSDAYLTFLLDIVLEVEQKEGTGIVTFLSYWDKKKDKHSIAAPNNLNAVKIMSIHKSKGLEFPIVIFPYANSNIYKEIDPKLWLAVDEDQYNGFKEVLINKKKEVVDYNENAAIAYEEEQHMLELDAFNILYVALTRAERALFIISLKDTKAIQSTRKTHYSDVFIDYLKNKQLWNDTETIYSFGSLENHTPSSKNETMEKSVPYQYTNKENPSFKIMTNAGMLWDTVQEEAILQGNLIHHILGLIEVQEDVDAVFEHLTHKGMITDEVAPTLKRKIMSVIAHDALMPFFSKGNIIMNEQEIITENGEMLRPDRLVISNKSATIIDYKTGKHNTSYKNQLNTYAQVLDRMGYTIANKIIVYINKDVTIEYV</sequence>
<dbReference type="Gene3D" id="3.40.50.300">
    <property type="entry name" value="P-loop containing nucleotide triphosphate hydrolases"/>
    <property type="match status" value="3"/>
</dbReference>
<dbReference type="Gene3D" id="1.10.3170.10">
    <property type="entry name" value="Recbcd, chain B, domain 2"/>
    <property type="match status" value="1"/>
</dbReference>
<evidence type="ECO:0000313" key="17">
    <source>
        <dbReference type="EMBL" id="MBD1260177.1"/>
    </source>
</evidence>
<dbReference type="GO" id="GO:0000725">
    <property type="term" value="P:recombinational repair"/>
    <property type="evidence" value="ECO:0007669"/>
    <property type="project" value="TreeGrafter"/>
</dbReference>
<protein>
    <recommendedName>
        <fullName evidence="12">DNA 3'-5' helicase</fullName>
        <ecNumber evidence="12">5.6.2.4</ecNumber>
    </recommendedName>
</protein>
<evidence type="ECO:0000256" key="1">
    <source>
        <dbReference type="ARBA" id="ARBA00022722"/>
    </source>
</evidence>
<comment type="caution">
    <text evidence="18">The sequence shown here is derived from an EMBL/GenBank/DDBJ whole genome shotgun (WGS) entry which is preliminary data.</text>
</comment>
<evidence type="ECO:0000256" key="12">
    <source>
        <dbReference type="ARBA" id="ARBA00034808"/>
    </source>
</evidence>
<dbReference type="InterPro" id="IPR011604">
    <property type="entry name" value="PDDEXK-like_dom_sf"/>
</dbReference>
<keyword evidence="6 18" id="KW-0269">Exonuclease</keyword>
<evidence type="ECO:0000256" key="4">
    <source>
        <dbReference type="ARBA" id="ARBA00022801"/>
    </source>
</evidence>
<evidence type="ECO:0000313" key="20">
    <source>
        <dbReference type="Proteomes" id="UP000651837"/>
    </source>
</evidence>
<keyword evidence="5 14" id="KW-0347">Helicase</keyword>
<dbReference type="Proteomes" id="UP000245667">
    <property type="component" value="Unassembled WGS sequence"/>
</dbReference>
<proteinExistence type="predicted"/>
<keyword evidence="1" id="KW-0540">Nuclease</keyword>
<reference evidence="17 20" key="2">
    <citation type="submission" date="2020-07" db="EMBL/GenBank/DDBJ databases">
        <title>The draft genome sequence of Maribacter polysiphoniae KCTC 22021.</title>
        <authorList>
            <person name="Mu L."/>
        </authorList>
    </citation>
    <scope>NUCLEOTIDE SEQUENCE [LARGE SCALE GENOMIC DNA]</scope>
    <source>
        <strain evidence="17 20">KCTC 22021</strain>
    </source>
</reference>
<gene>
    <name evidence="17" type="ORF">HZY62_06245</name>
    <name evidence="18" type="ORF">LX92_00379</name>
</gene>
<dbReference type="PANTHER" id="PTHR11070">
    <property type="entry name" value="UVRD / RECB / PCRA DNA HELICASE FAMILY MEMBER"/>
    <property type="match status" value="1"/>
</dbReference>
<accession>A0A316E6D5</accession>
<evidence type="ECO:0000259" key="16">
    <source>
        <dbReference type="PROSITE" id="PS51217"/>
    </source>
</evidence>
<dbReference type="Pfam" id="PF13361">
    <property type="entry name" value="UvrD_C"/>
    <property type="match status" value="2"/>
</dbReference>
<feature type="binding site" evidence="14">
    <location>
        <begin position="11"/>
        <end position="18"/>
    </location>
    <ligand>
        <name>ATP</name>
        <dbReference type="ChEBI" id="CHEBI:30616"/>
    </ligand>
</feature>
<keyword evidence="7 14" id="KW-0067">ATP-binding</keyword>
<name>A0A316E6D5_9FLAO</name>
<evidence type="ECO:0000313" key="18">
    <source>
        <dbReference type="EMBL" id="PWK25636.1"/>
    </source>
</evidence>
<dbReference type="InterPro" id="IPR014016">
    <property type="entry name" value="UvrD-like_ATP-bd"/>
</dbReference>
<dbReference type="EMBL" id="QGGQ01000001">
    <property type="protein sequence ID" value="PWK25636.1"/>
    <property type="molecule type" value="Genomic_DNA"/>
</dbReference>
<dbReference type="PROSITE" id="PS51217">
    <property type="entry name" value="UVRD_HELICASE_CTER"/>
    <property type="match status" value="1"/>
</dbReference>
<dbReference type="EC" id="5.6.2.4" evidence="12"/>
<evidence type="ECO:0000256" key="11">
    <source>
        <dbReference type="ARBA" id="ARBA00034617"/>
    </source>
</evidence>
<dbReference type="Proteomes" id="UP000651837">
    <property type="component" value="Unassembled WGS sequence"/>
</dbReference>
<evidence type="ECO:0000256" key="10">
    <source>
        <dbReference type="ARBA" id="ARBA00023235"/>
    </source>
</evidence>
<keyword evidence="3" id="KW-0227">DNA damage</keyword>
<feature type="domain" description="UvrD-like helicase ATP-binding" evidence="15">
    <location>
        <begin position="1"/>
        <end position="468"/>
    </location>
</feature>
<dbReference type="PANTHER" id="PTHR11070:SF67">
    <property type="entry name" value="DNA 3'-5' HELICASE"/>
    <property type="match status" value="1"/>
</dbReference>
<keyword evidence="4 14" id="KW-0378">Hydrolase</keyword>
<dbReference type="GO" id="GO:0043138">
    <property type="term" value="F:3'-5' DNA helicase activity"/>
    <property type="evidence" value="ECO:0007669"/>
    <property type="project" value="UniProtKB-EC"/>
</dbReference>
<organism evidence="18 19">
    <name type="scientific">Maribacter polysiphoniae</name>
    <dbReference type="NCBI Taxonomy" id="429344"/>
    <lineage>
        <taxon>Bacteria</taxon>
        <taxon>Pseudomonadati</taxon>
        <taxon>Bacteroidota</taxon>
        <taxon>Flavobacteriia</taxon>
        <taxon>Flavobacteriales</taxon>
        <taxon>Flavobacteriaceae</taxon>
        <taxon>Maribacter</taxon>
    </lineage>
</organism>
<dbReference type="PROSITE" id="PS51198">
    <property type="entry name" value="UVRD_HELICASE_ATP_BIND"/>
    <property type="match status" value="1"/>
</dbReference>
<evidence type="ECO:0000313" key="19">
    <source>
        <dbReference type="Proteomes" id="UP000245667"/>
    </source>
</evidence>
<evidence type="ECO:0000256" key="8">
    <source>
        <dbReference type="ARBA" id="ARBA00023125"/>
    </source>
</evidence>